<dbReference type="SMART" id="SM00283">
    <property type="entry name" value="MA"/>
    <property type="match status" value="1"/>
</dbReference>
<dbReference type="CDD" id="cd06225">
    <property type="entry name" value="HAMP"/>
    <property type="match status" value="1"/>
</dbReference>
<evidence type="ECO:0000256" key="2">
    <source>
        <dbReference type="ARBA" id="ARBA00022692"/>
    </source>
</evidence>
<dbReference type="PANTHER" id="PTHR32089:SF119">
    <property type="entry name" value="METHYL-ACCEPTING CHEMOTAXIS PROTEIN CTPL"/>
    <property type="match status" value="1"/>
</dbReference>
<keyword evidence="4 8" id="KW-0472">Membrane</keyword>
<dbReference type="Pfam" id="PF08376">
    <property type="entry name" value="NIT"/>
    <property type="match status" value="1"/>
</dbReference>
<evidence type="ECO:0000313" key="12">
    <source>
        <dbReference type="Proteomes" id="UP000092544"/>
    </source>
</evidence>
<evidence type="ECO:0000256" key="1">
    <source>
        <dbReference type="ARBA" id="ARBA00004141"/>
    </source>
</evidence>
<comment type="similarity">
    <text evidence="6">Belongs to the methyl-accepting chemotaxis (MCP) protein family.</text>
</comment>
<dbReference type="GO" id="GO:0004888">
    <property type="term" value="F:transmembrane signaling receptor activity"/>
    <property type="evidence" value="ECO:0007669"/>
    <property type="project" value="InterPro"/>
</dbReference>
<evidence type="ECO:0000256" key="8">
    <source>
        <dbReference type="SAM" id="Phobius"/>
    </source>
</evidence>
<dbReference type="PRINTS" id="PR00260">
    <property type="entry name" value="CHEMTRNSDUCR"/>
</dbReference>
<dbReference type="PROSITE" id="PS50111">
    <property type="entry name" value="CHEMOTAXIS_TRANSDUC_2"/>
    <property type="match status" value="1"/>
</dbReference>
<evidence type="ECO:0000256" key="3">
    <source>
        <dbReference type="ARBA" id="ARBA00022989"/>
    </source>
</evidence>
<dbReference type="AlphaFoldDB" id="A0A1A8T365"/>
<accession>A0A1A8T365</accession>
<proteinExistence type="inferred from homology"/>
<dbReference type="STRING" id="1792290.MSP8886_00541"/>
<feature type="domain" description="HAMP" evidence="10">
    <location>
        <begin position="332"/>
        <end position="385"/>
    </location>
</feature>
<sequence length="663" mass="73492">MFTFSKLKLSHAITFIGIAPSLFAVLVVAILVIDLNKQVDEGRTAEDMVKLSTLLDNVAHNFAVERGLSAGFLGSQGKKGKDALMAQRLKADQAEAALRDVQPDAFQELSNAQLNSYRDHVLNVLTDKNTIRQKVDTLSPDNNAFNFYSKVNQSALDAIQYAILNINNRDIAKTLEARLNLLWMKERVGQYRGALNGVFAAKTTTPKRQSQIAAFINNETLQLEHFKAMASEKQLAMLKTAAENDAWKKVDQITSNFLKQKDVAVVNGPSNWFNLATTKIGLIKAVADKISTQIYALSNSLTTQSIYYRNALIIVFSLLILPILWLSYTLTRSLTKRVQQISQVLSNISTKRNLLGRIEHNSNDELGDIIQHLNTHLEHLKESFDAMMGMATESKNSMDELSHLSHNALQETQDQFNQTDLMASAVNQMSQTSGTISQDMQSAADDTETIRKQSMQGSQRIQTILDSIESLSSKVGSGYQSVQSVTSHTEQISSILQTIEAIAEQTNLLALNAAIEAARAGEQGRGFAVVADEVRTLAQRTQGSTEEIRTMIKALVESGKEALQSMEQCTEMATGTSTVVRDNIDMMQELFDSVENITQTIERVATASEEQSQVSEEINKNIQSLNERSHNILNIVTNTDQEASQAKQRFDNVLNEISSYTIK</sequence>
<dbReference type="InterPro" id="IPR013587">
    <property type="entry name" value="Nitrate/nitrite_sensing"/>
</dbReference>
<protein>
    <submittedName>
        <fullName evidence="11">Methyl-accepting chemotaxis protein PctC</fullName>
    </submittedName>
</protein>
<dbReference type="GO" id="GO:0016020">
    <property type="term" value="C:membrane"/>
    <property type="evidence" value="ECO:0007669"/>
    <property type="project" value="UniProtKB-SubCell"/>
</dbReference>
<dbReference type="InterPro" id="IPR003660">
    <property type="entry name" value="HAMP_dom"/>
</dbReference>
<dbReference type="SMART" id="SM00304">
    <property type="entry name" value="HAMP"/>
    <property type="match status" value="1"/>
</dbReference>
<reference evidence="11 12" key="1">
    <citation type="submission" date="2016-06" db="EMBL/GenBank/DDBJ databases">
        <authorList>
            <person name="Kjaerup R.B."/>
            <person name="Dalgaard T.S."/>
            <person name="Juul-Madsen H.R."/>
        </authorList>
    </citation>
    <scope>NUCLEOTIDE SEQUENCE [LARGE SCALE GENOMIC DNA]</scope>
    <source>
        <strain evidence="11 12">CECT 8886</strain>
    </source>
</reference>
<organism evidence="11 12">
    <name type="scientific">Marinomonas spartinae</name>
    <dbReference type="NCBI Taxonomy" id="1792290"/>
    <lineage>
        <taxon>Bacteria</taxon>
        <taxon>Pseudomonadati</taxon>
        <taxon>Pseudomonadota</taxon>
        <taxon>Gammaproteobacteria</taxon>
        <taxon>Oceanospirillales</taxon>
        <taxon>Oceanospirillaceae</taxon>
        <taxon>Marinomonas</taxon>
    </lineage>
</organism>
<dbReference type="FunFam" id="1.10.287.950:FF:000001">
    <property type="entry name" value="Methyl-accepting chemotaxis sensory transducer"/>
    <property type="match status" value="1"/>
</dbReference>
<dbReference type="CDD" id="cd11386">
    <property type="entry name" value="MCP_signal"/>
    <property type="match status" value="1"/>
</dbReference>
<comment type="subcellular location">
    <subcellularLocation>
        <location evidence="1">Membrane</location>
        <topology evidence="1">Multi-pass membrane protein</topology>
    </subcellularLocation>
</comment>
<dbReference type="Pfam" id="PF00015">
    <property type="entry name" value="MCPsignal"/>
    <property type="match status" value="1"/>
</dbReference>
<dbReference type="EMBL" id="FLOB01000001">
    <property type="protein sequence ID" value="SBS26230.1"/>
    <property type="molecule type" value="Genomic_DNA"/>
</dbReference>
<evidence type="ECO:0000256" key="6">
    <source>
        <dbReference type="ARBA" id="ARBA00029447"/>
    </source>
</evidence>
<keyword evidence="3 8" id="KW-1133">Transmembrane helix</keyword>
<gene>
    <name evidence="11" type="primary">pctC_5</name>
    <name evidence="11" type="ORF">MSP8886_00541</name>
</gene>
<keyword evidence="12" id="KW-1185">Reference proteome</keyword>
<keyword evidence="5 7" id="KW-0807">Transducer</keyword>
<dbReference type="Gene3D" id="6.10.340.10">
    <property type="match status" value="1"/>
</dbReference>
<dbReference type="Pfam" id="PF00672">
    <property type="entry name" value="HAMP"/>
    <property type="match status" value="1"/>
</dbReference>
<dbReference type="GO" id="GO:0007165">
    <property type="term" value="P:signal transduction"/>
    <property type="evidence" value="ECO:0007669"/>
    <property type="project" value="UniProtKB-KW"/>
</dbReference>
<evidence type="ECO:0000256" key="7">
    <source>
        <dbReference type="PROSITE-ProRule" id="PRU00284"/>
    </source>
</evidence>
<dbReference type="GO" id="GO:0006935">
    <property type="term" value="P:chemotaxis"/>
    <property type="evidence" value="ECO:0007669"/>
    <property type="project" value="InterPro"/>
</dbReference>
<evidence type="ECO:0000256" key="4">
    <source>
        <dbReference type="ARBA" id="ARBA00023136"/>
    </source>
</evidence>
<evidence type="ECO:0000259" key="10">
    <source>
        <dbReference type="PROSITE" id="PS50885"/>
    </source>
</evidence>
<keyword evidence="2 8" id="KW-0812">Transmembrane</keyword>
<dbReference type="PANTHER" id="PTHR32089">
    <property type="entry name" value="METHYL-ACCEPTING CHEMOTAXIS PROTEIN MCPB"/>
    <property type="match status" value="1"/>
</dbReference>
<evidence type="ECO:0000259" key="9">
    <source>
        <dbReference type="PROSITE" id="PS50111"/>
    </source>
</evidence>
<dbReference type="InterPro" id="IPR004090">
    <property type="entry name" value="Chemotax_Me-accpt_rcpt"/>
</dbReference>
<feature type="transmembrane region" description="Helical" evidence="8">
    <location>
        <begin position="307"/>
        <end position="328"/>
    </location>
</feature>
<feature type="domain" description="Methyl-accepting transducer" evidence="9">
    <location>
        <begin position="390"/>
        <end position="626"/>
    </location>
</feature>
<dbReference type="InterPro" id="IPR004089">
    <property type="entry name" value="MCPsignal_dom"/>
</dbReference>
<evidence type="ECO:0000256" key="5">
    <source>
        <dbReference type="ARBA" id="ARBA00023224"/>
    </source>
</evidence>
<name>A0A1A8T365_9GAMM</name>
<dbReference type="SUPFAM" id="SSF58104">
    <property type="entry name" value="Methyl-accepting chemotaxis protein (MCP) signaling domain"/>
    <property type="match status" value="1"/>
</dbReference>
<evidence type="ECO:0000313" key="11">
    <source>
        <dbReference type="EMBL" id="SBS26230.1"/>
    </source>
</evidence>
<dbReference type="Gene3D" id="1.10.287.950">
    <property type="entry name" value="Methyl-accepting chemotaxis protein"/>
    <property type="match status" value="1"/>
</dbReference>
<dbReference type="PROSITE" id="PS50885">
    <property type="entry name" value="HAMP"/>
    <property type="match status" value="1"/>
</dbReference>
<dbReference type="RefSeq" id="WP_067012401.1">
    <property type="nucleotide sequence ID" value="NZ_FLOB01000001.1"/>
</dbReference>
<feature type="transmembrane region" description="Helical" evidence="8">
    <location>
        <begin position="12"/>
        <end position="33"/>
    </location>
</feature>
<dbReference type="Proteomes" id="UP000092544">
    <property type="component" value="Unassembled WGS sequence"/>
</dbReference>